<keyword evidence="3" id="KW-1185">Reference proteome</keyword>
<dbReference type="Proteomes" id="UP000563524">
    <property type="component" value="Unassembled WGS sequence"/>
</dbReference>
<name>A0A840I0V9_9PROT</name>
<protein>
    <submittedName>
        <fullName evidence="2">Gas vesicle protein</fullName>
    </submittedName>
</protein>
<feature type="compositionally biased region" description="Polar residues" evidence="1">
    <location>
        <begin position="227"/>
        <end position="236"/>
    </location>
</feature>
<evidence type="ECO:0000313" key="2">
    <source>
        <dbReference type="EMBL" id="MBB4658367.1"/>
    </source>
</evidence>
<reference evidence="2 3" key="1">
    <citation type="submission" date="2020-08" db="EMBL/GenBank/DDBJ databases">
        <title>Genomic Encyclopedia of Type Strains, Phase IV (KMG-IV): sequencing the most valuable type-strain genomes for metagenomic binning, comparative biology and taxonomic classification.</title>
        <authorList>
            <person name="Goeker M."/>
        </authorList>
    </citation>
    <scope>NUCLEOTIDE SEQUENCE [LARGE SCALE GENOMIC DNA]</scope>
    <source>
        <strain evidence="2 3">DSM 102850</strain>
    </source>
</reference>
<dbReference type="RefSeq" id="WP_183816142.1">
    <property type="nucleotide sequence ID" value="NZ_JACHOB010000001.1"/>
</dbReference>
<feature type="compositionally biased region" description="Basic and acidic residues" evidence="1">
    <location>
        <begin position="1"/>
        <end position="33"/>
    </location>
</feature>
<gene>
    <name evidence="2" type="ORF">GGQ59_000867</name>
</gene>
<sequence>MDDTTNDKAHDAKEKLVKPETETAVRDAAEAVKHTASKAKTTASQKAKEAKGAAGDVAHEVSGEAHAQFDSAKDQARSTAAELKSNAQQRAREEAETRKAQATGALGLAARDLRAASDAVEESWMTRAFSTVANQLEDVSRSIENKSPNELQAVARNAARNHPGLFLAGCFAAGVAITRTLKAAASEQTGHLYDDGASGDYSGSRDYGAASSDRPGATSGANFADETYSSATSDVSAGSGIGEADAGYAGTRANDPNDPTLGNDLNRQ</sequence>
<proteinExistence type="predicted"/>
<feature type="compositionally biased region" description="Basic and acidic residues" evidence="1">
    <location>
        <begin position="90"/>
        <end position="99"/>
    </location>
</feature>
<evidence type="ECO:0000256" key="1">
    <source>
        <dbReference type="SAM" id="MobiDB-lite"/>
    </source>
</evidence>
<dbReference type="EMBL" id="JACHOB010000001">
    <property type="protein sequence ID" value="MBB4658367.1"/>
    <property type="molecule type" value="Genomic_DNA"/>
</dbReference>
<feature type="compositionally biased region" description="Basic and acidic residues" evidence="1">
    <location>
        <begin position="46"/>
        <end position="63"/>
    </location>
</feature>
<dbReference type="AlphaFoldDB" id="A0A840I0V9"/>
<comment type="caution">
    <text evidence="2">The sequence shown here is derived from an EMBL/GenBank/DDBJ whole genome shotgun (WGS) entry which is preliminary data.</text>
</comment>
<organism evidence="2 3">
    <name type="scientific">Parvularcula dongshanensis</name>
    <dbReference type="NCBI Taxonomy" id="1173995"/>
    <lineage>
        <taxon>Bacteria</taxon>
        <taxon>Pseudomonadati</taxon>
        <taxon>Pseudomonadota</taxon>
        <taxon>Alphaproteobacteria</taxon>
        <taxon>Parvularculales</taxon>
        <taxon>Parvularculaceae</taxon>
        <taxon>Parvularcula</taxon>
    </lineage>
</organism>
<feature type="region of interest" description="Disordered" evidence="1">
    <location>
        <begin position="191"/>
        <end position="268"/>
    </location>
</feature>
<accession>A0A840I0V9</accession>
<feature type="region of interest" description="Disordered" evidence="1">
    <location>
        <begin position="1"/>
        <end position="106"/>
    </location>
</feature>
<evidence type="ECO:0000313" key="3">
    <source>
        <dbReference type="Proteomes" id="UP000563524"/>
    </source>
</evidence>